<feature type="region of interest" description="Disordered" evidence="1">
    <location>
        <begin position="60"/>
        <end position="91"/>
    </location>
</feature>
<protein>
    <submittedName>
        <fullName evidence="2">Uncharacterized protein</fullName>
    </submittedName>
</protein>
<evidence type="ECO:0000256" key="1">
    <source>
        <dbReference type="SAM" id="MobiDB-lite"/>
    </source>
</evidence>
<reference evidence="2" key="1">
    <citation type="submission" date="2022-08" db="EMBL/GenBank/DDBJ databases">
        <authorList>
            <person name="Volokhov D.V."/>
            <person name="Furtak V.A."/>
            <person name="Zagorodnyaya T.A."/>
        </authorList>
    </citation>
    <scope>NUCLEOTIDE SEQUENCE</scope>
    <source>
        <strain evidence="2">CSL10203-ORH2</strain>
    </source>
</reference>
<reference evidence="2" key="2">
    <citation type="journal article" date="2023" name="Curr. Microbiol.">
        <title>Neisseria montereyensis sp. nov., Isolated from Oropharynx of California Sea Lion (Zalophus californianus): Genomic, Phylogenetic, and Phenotypic Study.</title>
        <authorList>
            <person name="Volokhov D.V."/>
            <person name="Zagorodnyaya T.A."/>
            <person name="Furtak V.A."/>
            <person name="Nattanmai G."/>
            <person name="Randall L."/>
            <person name="Jose S."/>
            <person name="Gao Y."/>
            <person name="Gulland F.M."/>
            <person name="Eisenberg T."/>
            <person name="Delmonte P."/>
            <person name="Blom J."/>
            <person name="Mitchell K.K."/>
        </authorList>
    </citation>
    <scope>NUCLEOTIDE SEQUENCE</scope>
    <source>
        <strain evidence="2">CSL10203-ORH2</strain>
    </source>
</reference>
<proteinExistence type="predicted"/>
<evidence type="ECO:0000313" key="3">
    <source>
        <dbReference type="Proteomes" id="UP001166947"/>
    </source>
</evidence>
<dbReference type="RefSeq" id="WP_259291653.1">
    <property type="nucleotide sequence ID" value="NZ_JANUXW010000004.1"/>
</dbReference>
<dbReference type="Proteomes" id="UP001166947">
    <property type="component" value="Unassembled WGS sequence"/>
</dbReference>
<dbReference type="EMBL" id="JANUXW010000004">
    <property type="protein sequence ID" value="MCS4533852.1"/>
    <property type="molecule type" value="Genomic_DNA"/>
</dbReference>
<name>A0ABT2FCH0_9NEIS</name>
<accession>A0ABT2FCH0</accession>
<evidence type="ECO:0000313" key="2">
    <source>
        <dbReference type="EMBL" id="MCS4533852.1"/>
    </source>
</evidence>
<keyword evidence="3" id="KW-1185">Reference proteome</keyword>
<feature type="compositionally biased region" description="Polar residues" evidence="1">
    <location>
        <begin position="60"/>
        <end position="77"/>
    </location>
</feature>
<comment type="caution">
    <text evidence="2">The sequence shown here is derived from an EMBL/GenBank/DDBJ whole genome shotgun (WGS) entry which is preliminary data.</text>
</comment>
<gene>
    <name evidence="2" type="ORF">NXS09_05990</name>
</gene>
<organism evidence="2 3">
    <name type="scientific">Neisseria montereyensis</name>
    <dbReference type="NCBI Taxonomy" id="2973938"/>
    <lineage>
        <taxon>Bacteria</taxon>
        <taxon>Pseudomonadati</taxon>
        <taxon>Pseudomonadota</taxon>
        <taxon>Betaproteobacteria</taxon>
        <taxon>Neisseriales</taxon>
        <taxon>Neisseriaceae</taxon>
        <taxon>Neisseria</taxon>
    </lineage>
</organism>
<sequence>MPITGYGFNHFKPSENNLSDGLCRGGLNIRPYPHHADLIQTLPKSKQKGGYAIRPYKQSRTTTISPIQPKPNTVKNTCNKRRSDTCIRQNG</sequence>